<gene>
    <name evidence="2" type="ORF">HETIRDRAFT_439341</name>
</gene>
<dbReference type="HOGENOM" id="CLU_2776226_0_0_1"/>
<feature type="region of interest" description="Disordered" evidence="1">
    <location>
        <begin position="1"/>
        <end position="20"/>
    </location>
</feature>
<reference evidence="2 3" key="1">
    <citation type="journal article" date="2012" name="New Phytol.">
        <title>Insight into trade-off between wood decay and parasitism from the genome of a fungal forest pathogen.</title>
        <authorList>
            <person name="Olson A."/>
            <person name="Aerts A."/>
            <person name="Asiegbu F."/>
            <person name="Belbahri L."/>
            <person name="Bouzid O."/>
            <person name="Broberg A."/>
            <person name="Canback B."/>
            <person name="Coutinho P.M."/>
            <person name="Cullen D."/>
            <person name="Dalman K."/>
            <person name="Deflorio G."/>
            <person name="van Diepen L.T."/>
            <person name="Dunand C."/>
            <person name="Duplessis S."/>
            <person name="Durling M."/>
            <person name="Gonthier P."/>
            <person name="Grimwood J."/>
            <person name="Fossdal C.G."/>
            <person name="Hansson D."/>
            <person name="Henrissat B."/>
            <person name="Hietala A."/>
            <person name="Himmelstrand K."/>
            <person name="Hoffmeister D."/>
            <person name="Hogberg N."/>
            <person name="James T.Y."/>
            <person name="Karlsson M."/>
            <person name="Kohler A."/>
            <person name="Kues U."/>
            <person name="Lee Y.H."/>
            <person name="Lin Y.C."/>
            <person name="Lind M."/>
            <person name="Lindquist E."/>
            <person name="Lombard V."/>
            <person name="Lucas S."/>
            <person name="Lunden K."/>
            <person name="Morin E."/>
            <person name="Murat C."/>
            <person name="Park J."/>
            <person name="Raffaello T."/>
            <person name="Rouze P."/>
            <person name="Salamov A."/>
            <person name="Schmutz J."/>
            <person name="Solheim H."/>
            <person name="Stahlberg J."/>
            <person name="Velez H."/>
            <person name="de Vries R.P."/>
            <person name="Wiebenga A."/>
            <person name="Woodward S."/>
            <person name="Yakovlev I."/>
            <person name="Garbelotto M."/>
            <person name="Martin F."/>
            <person name="Grigoriev I.V."/>
            <person name="Stenlid J."/>
        </authorList>
    </citation>
    <scope>NUCLEOTIDE SEQUENCE [LARGE SCALE GENOMIC DNA]</scope>
    <source>
        <strain evidence="2 3">TC 32-1</strain>
    </source>
</reference>
<dbReference type="EMBL" id="KI925456">
    <property type="protein sequence ID" value="ETW84755.1"/>
    <property type="molecule type" value="Genomic_DNA"/>
</dbReference>
<dbReference type="GeneID" id="20675127"/>
<organism evidence="2 3">
    <name type="scientific">Heterobasidion irregulare (strain TC 32-1)</name>
    <dbReference type="NCBI Taxonomy" id="747525"/>
    <lineage>
        <taxon>Eukaryota</taxon>
        <taxon>Fungi</taxon>
        <taxon>Dikarya</taxon>
        <taxon>Basidiomycota</taxon>
        <taxon>Agaricomycotina</taxon>
        <taxon>Agaricomycetes</taxon>
        <taxon>Russulales</taxon>
        <taxon>Bondarzewiaceae</taxon>
        <taxon>Heterobasidion</taxon>
        <taxon>Heterobasidion annosum species complex</taxon>
    </lineage>
</organism>
<dbReference type="AlphaFoldDB" id="W4KHF5"/>
<evidence type="ECO:0000313" key="2">
    <source>
        <dbReference type="EMBL" id="ETW84755.1"/>
    </source>
</evidence>
<accession>W4KHF5</accession>
<evidence type="ECO:0000256" key="1">
    <source>
        <dbReference type="SAM" id="MobiDB-lite"/>
    </source>
</evidence>
<keyword evidence="3" id="KW-1185">Reference proteome</keyword>
<dbReference type="KEGG" id="hir:HETIRDRAFT_439341"/>
<dbReference type="InParanoid" id="W4KHF5"/>
<proteinExistence type="predicted"/>
<sequence length="69" mass="8150">MRRAVDRASGPNVPPRVANTATTLIRVERRGYQHDGRLLRHPFPRIYGLLVRSRFLPRYLRFYAACRKL</sequence>
<protein>
    <submittedName>
        <fullName evidence="2">Uncharacterized protein</fullName>
    </submittedName>
</protein>
<dbReference type="RefSeq" id="XP_009544385.1">
    <property type="nucleotide sequence ID" value="XM_009546090.1"/>
</dbReference>
<evidence type="ECO:0000313" key="3">
    <source>
        <dbReference type="Proteomes" id="UP000030671"/>
    </source>
</evidence>
<dbReference type="Proteomes" id="UP000030671">
    <property type="component" value="Unassembled WGS sequence"/>
</dbReference>
<name>W4KHF5_HETIT</name>